<evidence type="ECO:0000256" key="1">
    <source>
        <dbReference type="SAM" id="MobiDB-lite"/>
    </source>
</evidence>
<proteinExistence type="predicted"/>
<feature type="transmembrane region" description="Helical" evidence="2">
    <location>
        <begin position="72"/>
        <end position="97"/>
    </location>
</feature>
<name>A0A7D5T873_9EURY</name>
<accession>A0A7D5T873</accession>
<keyword evidence="4" id="KW-1185">Reference proteome</keyword>
<keyword evidence="2" id="KW-0472">Membrane</keyword>
<gene>
    <name evidence="3" type="ORF">HZS55_21070</name>
</gene>
<dbReference type="GeneID" id="56080411"/>
<organism evidence="3 4">
    <name type="scientific">Halosimplex rubrum</name>
    <dbReference type="NCBI Taxonomy" id="869889"/>
    <lineage>
        <taxon>Archaea</taxon>
        <taxon>Methanobacteriati</taxon>
        <taxon>Methanobacteriota</taxon>
        <taxon>Stenosarchaea group</taxon>
        <taxon>Halobacteria</taxon>
        <taxon>Halobacteriales</taxon>
        <taxon>Haloarculaceae</taxon>
        <taxon>Halosimplex</taxon>
    </lineage>
</organism>
<evidence type="ECO:0000313" key="4">
    <source>
        <dbReference type="Proteomes" id="UP000509667"/>
    </source>
</evidence>
<evidence type="ECO:0000313" key="3">
    <source>
        <dbReference type="EMBL" id="QLH79633.1"/>
    </source>
</evidence>
<protein>
    <submittedName>
        <fullName evidence="3">Uncharacterized protein</fullName>
    </submittedName>
</protein>
<dbReference type="KEGG" id="hrr:HZS55_21070"/>
<feature type="region of interest" description="Disordered" evidence="1">
    <location>
        <begin position="1"/>
        <end position="65"/>
    </location>
</feature>
<dbReference type="AlphaFoldDB" id="A0A7D5T873"/>
<dbReference type="Proteomes" id="UP000509667">
    <property type="component" value="Chromosome"/>
</dbReference>
<keyword evidence="2" id="KW-0812">Transmembrane</keyword>
<reference evidence="3 4" key="1">
    <citation type="submission" date="2020-07" db="EMBL/GenBank/DDBJ databases">
        <title>Halosimplex pelagicum sp. nov. and Halosimplex rubrum sp. nov., isolated from salted brown alga Laminaria, and emended description of the genus Halosimplex.</title>
        <authorList>
            <person name="Cui H."/>
        </authorList>
    </citation>
    <scope>NUCLEOTIDE SEQUENCE [LARGE SCALE GENOMIC DNA]</scope>
    <source>
        <strain evidence="3 4">R27</strain>
    </source>
</reference>
<keyword evidence="2" id="KW-1133">Transmembrane helix</keyword>
<dbReference type="RefSeq" id="WP_179909498.1">
    <property type="nucleotide sequence ID" value="NZ_CP058910.1"/>
</dbReference>
<evidence type="ECO:0000256" key="2">
    <source>
        <dbReference type="SAM" id="Phobius"/>
    </source>
</evidence>
<dbReference type="EMBL" id="CP058910">
    <property type="protein sequence ID" value="QLH79633.1"/>
    <property type="molecule type" value="Genomic_DNA"/>
</dbReference>
<sequence>MSRNGDGGPDRGRGELNSSETGGADGNVDVGEEGPDDSATGTLRSMGYIDGDGEVGRGDGAATSEDSTLQTVVIVTVVALFVLALVFLLLQTVLGLFGAAL</sequence>